<evidence type="ECO:0000313" key="1">
    <source>
        <dbReference type="EMBL" id="EGQ78791.1"/>
    </source>
</evidence>
<dbReference type="PATRIC" id="fig|997347.4.peg.2007"/>
<dbReference type="AlphaFoldDB" id="F9EQH7"/>
<sequence length="68" mass="8069">MTKKTYSEYIRLLEERISFTGVKFTKVTNVKKAESYLTSYFDIISIDVFSLKIKRFSNFSLCKSFTLY</sequence>
<reference evidence="1 2" key="1">
    <citation type="submission" date="2011-05" db="EMBL/GenBank/DDBJ databases">
        <authorList>
            <person name="Muzny D."/>
            <person name="Qin X."/>
            <person name="Deng J."/>
            <person name="Jiang H."/>
            <person name="Liu Y."/>
            <person name="Qu J."/>
            <person name="Song X.-Z."/>
            <person name="Zhang L."/>
            <person name="Thornton R."/>
            <person name="Coyle M."/>
            <person name="Francisco L."/>
            <person name="Jackson L."/>
            <person name="Javaid M."/>
            <person name="Korchina V."/>
            <person name="Kovar C."/>
            <person name="Mata R."/>
            <person name="Mathew T."/>
            <person name="Ngo R."/>
            <person name="Nguyen L."/>
            <person name="Nguyen N."/>
            <person name="Okwuonu G."/>
            <person name="Ongeri F."/>
            <person name="Pham C."/>
            <person name="Simmons D."/>
            <person name="Wilczek-Boney K."/>
            <person name="Hale W."/>
            <person name="Jakkamsetti A."/>
            <person name="Pham P."/>
            <person name="Ruth R."/>
            <person name="San Lucas F."/>
            <person name="Warren J."/>
            <person name="Zhang J."/>
            <person name="Zhao Z."/>
            <person name="Zhou C."/>
            <person name="Zhu D."/>
            <person name="Lee S."/>
            <person name="Bess C."/>
            <person name="Blankenburg K."/>
            <person name="Forbes L."/>
            <person name="Fu Q."/>
            <person name="Gubbala S."/>
            <person name="Hirani K."/>
            <person name="Jayaseelan J.C."/>
            <person name="Lara F."/>
            <person name="Munidasa M."/>
            <person name="Palculict T."/>
            <person name="Patil S."/>
            <person name="Pu L.-L."/>
            <person name="Saada N."/>
            <person name="Tang L."/>
            <person name="Weissenberger G."/>
            <person name="Zhu Y."/>
            <person name="Hemphill L."/>
            <person name="Shang Y."/>
            <person name="Youmans B."/>
            <person name="Ayvaz T."/>
            <person name="Ross M."/>
            <person name="Santibanez J."/>
            <person name="Aqrawi P."/>
            <person name="Gross S."/>
            <person name="Joshi V."/>
            <person name="Fowler G."/>
            <person name="Nazareth L."/>
            <person name="Reid J."/>
            <person name="Worley K."/>
            <person name="Petrosino J."/>
            <person name="Highlander S."/>
            <person name="Gibbs R."/>
        </authorList>
    </citation>
    <scope>NUCLEOTIDE SEQUENCE [LARGE SCALE GENOMIC DNA]</scope>
    <source>
        <strain evidence="1 2">ATCC 51191</strain>
    </source>
</reference>
<organism evidence="1 2">
    <name type="scientific">Fusobacterium animalis ATCC 51191</name>
    <dbReference type="NCBI Taxonomy" id="997347"/>
    <lineage>
        <taxon>Bacteria</taxon>
        <taxon>Fusobacteriati</taxon>
        <taxon>Fusobacteriota</taxon>
        <taxon>Fusobacteriia</taxon>
        <taxon>Fusobacteriales</taxon>
        <taxon>Fusobacteriaceae</taxon>
        <taxon>Fusobacterium</taxon>
    </lineage>
</organism>
<gene>
    <name evidence="1" type="ORF">HMPREF9094_2182</name>
</gene>
<evidence type="ECO:0000313" key="2">
    <source>
        <dbReference type="Proteomes" id="UP000005392"/>
    </source>
</evidence>
<proteinExistence type="predicted"/>
<dbReference type="HOGENOM" id="CLU_2787879_0_0_0"/>
<name>F9EQH7_9FUSO</name>
<accession>F9EQH7</accession>
<dbReference type="Proteomes" id="UP000005392">
    <property type="component" value="Unassembled WGS sequence"/>
</dbReference>
<dbReference type="EMBL" id="AFQD01000409">
    <property type="protein sequence ID" value="EGQ78791.1"/>
    <property type="molecule type" value="Genomic_DNA"/>
</dbReference>
<comment type="caution">
    <text evidence="1">The sequence shown here is derived from an EMBL/GenBank/DDBJ whole genome shotgun (WGS) entry which is preliminary data.</text>
</comment>
<keyword evidence="2" id="KW-1185">Reference proteome</keyword>
<protein>
    <submittedName>
        <fullName evidence="1">DNA mismatch repair protein MutS</fullName>
    </submittedName>
</protein>